<dbReference type="EMBL" id="BCSY01000118">
    <property type="protein sequence ID" value="GAS98933.1"/>
    <property type="molecule type" value="Genomic_DNA"/>
</dbReference>
<comment type="caution">
    <text evidence="1">The sequence shown here is derived from an EMBL/GenBank/DDBJ whole genome shotgun (WGS) entry which is preliminary data.</text>
</comment>
<dbReference type="AlphaFoldDB" id="A0A100WJF2"/>
<protein>
    <submittedName>
        <fullName evidence="1">Uncharacterized protein</fullName>
    </submittedName>
</protein>
<accession>A0A100WJF2</accession>
<reference evidence="2" key="1">
    <citation type="journal article" date="2016" name="Genome Announc.">
        <title>Draft Genome Sequences of Five Rapidly Growing Mycobacterium Species, M. thermoresistibile, M. fortuitum subsp. acetamidolyticum, M. canariasense, M. brisbanense, and M. novocastrense.</title>
        <authorList>
            <person name="Katahira K."/>
            <person name="Ogura Y."/>
            <person name="Gotoh Y."/>
            <person name="Hayashi T."/>
        </authorList>
    </citation>
    <scope>NUCLEOTIDE SEQUENCE [LARGE SCALE GENOMIC DNA]</scope>
    <source>
        <strain evidence="2">JCM15298</strain>
    </source>
</reference>
<sequence>MGRAQDYLADALSHLARAIGFMDSCGECDRRLELDKPDEWVNSSTPPYRTEIDGNTLHGRYRCAAGHEWTCGYALTTPGLF</sequence>
<proteinExistence type="predicted"/>
<evidence type="ECO:0000313" key="2">
    <source>
        <dbReference type="Proteomes" id="UP000069443"/>
    </source>
</evidence>
<evidence type="ECO:0000313" key="1">
    <source>
        <dbReference type="EMBL" id="GAS98933.1"/>
    </source>
</evidence>
<keyword evidence="2" id="KW-1185">Reference proteome</keyword>
<dbReference type="RefSeq" id="WP_062659680.1">
    <property type="nucleotide sequence ID" value="NZ_BCSY01000118.1"/>
</dbReference>
<organism evidence="1 2">
    <name type="scientific">Mycolicibacterium canariasense</name>
    <name type="common">Mycobacterium canariasense</name>
    <dbReference type="NCBI Taxonomy" id="228230"/>
    <lineage>
        <taxon>Bacteria</taxon>
        <taxon>Bacillati</taxon>
        <taxon>Actinomycetota</taxon>
        <taxon>Actinomycetes</taxon>
        <taxon>Mycobacteriales</taxon>
        <taxon>Mycobacteriaceae</taxon>
        <taxon>Mycolicibacterium</taxon>
    </lineage>
</organism>
<dbReference type="Proteomes" id="UP000069443">
    <property type="component" value="Unassembled WGS sequence"/>
</dbReference>
<reference evidence="2" key="2">
    <citation type="submission" date="2016-02" db="EMBL/GenBank/DDBJ databases">
        <title>Draft genome sequence of five rapidly growing Mycobacterium species.</title>
        <authorList>
            <person name="Katahira K."/>
            <person name="Gotou Y."/>
            <person name="Iida K."/>
            <person name="Ogura Y."/>
            <person name="Hayashi T."/>
        </authorList>
    </citation>
    <scope>NUCLEOTIDE SEQUENCE [LARGE SCALE GENOMIC DNA]</scope>
    <source>
        <strain evidence="2">JCM15298</strain>
    </source>
</reference>
<gene>
    <name evidence="1" type="ORF">RMCC_5898</name>
</gene>
<name>A0A100WJF2_MYCCR</name>